<dbReference type="PANTHER" id="PTHR47074">
    <property type="entry name" value="BNAC02G40300D PROTEIN"/>
    <property type="match status" value="1"/>
</dbReference>
<evidence type="ECO:0008006" key="3">
    <source>
        <dbReference type="Google" id="ProtNLM"/>
    </source>
</evidence>
<evidence type="ECO:0000313" key="2">
    <source>
        <dbReference type="Proteomes" id="UP001341281"/>
    </source>
</evidence>
<accession>A0AAQ3TCA3</accession>
<name>A0AAQ3TCA3_PASNO</name>
<reference evidence="1 2" key="1">
    <citation type="submission" date="2024-02" db="EMBL/GenBank/DDBJ databases">
        <title>High-quality chromosome-scale genome assembly of Pensacola bahiagrass (Paspalum notatum Flugge var. saurae).</title>
        <authorList>
            <person name="Vega J.M."/>
            <person name="Podio M."/>
            <person name="Orjuela J."/>
            <person name="Siena L.A."/>
            <person name="Pessino S.C."/>
            <person name="Combes M.C."/>
            <person name="Mariac C."/>
            <person name="Albertini E."/>
            <person name="Pupilli F."/>
            <person name="Ortiz J.P.A."/>
            <person name="Leblanc O."/>
        </authorList>
    </citation>
    <scope>NUCLEOTIDE SEQUENCE [LARGE SCALE GENOMIC DNA]</scope>
    <source>
        <strain evidence="1">R1</strain>
        <tissue evidence="1">Leaf</tissue>
    </source>
</reference>
<dbReference type="InterPro" id="IPR052929">
    <property type="entry name" value="RNase_H-like_EbsB-rel"/>
</dbReference>
<dbReference type="AlphaFoldDB" id="A0AAQ3TCA3"/>
<sequence>MQVDTRYPVCWRMDEDGGHCYLKCKHAKKCWRMLCLEDVRTSLLEATRAAQMVCMILELVMNARLNIVAVLWAWWDARNKTNAEEQRMACEDVIHKVIVMVTDMLTMKKNRPKQDPKVKNGWARPPNGKLKINCDGAYVQSEKTGGWGFVIRNHDGEAVLAGAGHLHDTLMPDWRPWKRQQSM</sequence>
<dbReference type="Proteomes" id="UP001341281">
    <property type="component" value="Chromosome 04"/>
</dbReference>
<evidence type="ECO:0000313" key="1">
    <source>
        <dbReference type="EMBL" id="WVZ70773.1"/>
    </source>
</evidence>
<feature type="non-terminal residue" evidence="1">
    <location>
        <position position="1"/>
    </location>
</feature>
<proteinExistence type="predicted"/>
<dbReference type="EMBL" id="CP144748">
    <property type="protein sequence ID" value="WVZ70773.1"/>
    <property type="molecule type" value="Genomic_DNA"/>
</dbReference>
<protein>
    <recommendedName>
        <fullName evidence="3">RNase H type-1 domain-containing protein</fullName>
    </recommendedName>
</protein>
<organism evidence="1 2">
    <name type="scientific">Paspalum notatum var. saurae</name>
    <dbReference type="NCBI Taxonomy" id="547442"/>
    <lineage>
        <taxon>Eukaryota</taxon>
        <taxon>Viridiplantae</taxon>
        <taxon>Streptophyta</taxon>
        <taxon>Embryophyta</taxon>
        <taxon>Tracheophyta</taxon>
        <taxon>Spermatophyta</taxon>
        <taxon>Magnoliopsida</taxon>
        <taxon>Liliopsida</taxon>
        <taxon>Poales</taxon>
        <taxon>Poaceae</taxon>
        <taxon>PACMAD clade</taxon>
        <taxon>Panicoideae</taxon>
        <taxon>Andropogonodae</taxon>
        <taxon>Paspaleae</taxon>
        <taxon>Paspalinae</taxon>
        <taxon>Paspalum</taxon>
    </lineage>
</organism>
<gene>
    <name evidence="1" type="ORF">U9M48_019413</name>
</gene>
<keyword evidence="2" id="KW-1185">Reference proteome</keyword>
<dbReference type="PANTHER" id="PTHR47074:SF70">
    <property type="entry name" value="OS07G0513450 PROTEIN"/>
    <property type="match status" value="1"/>
</dbReference>